<comment type="caution">
    <text evidence="3">The sequence shown here is derived from an EMBL/GenBank/DDBJ whole genome shotgun (WGS) entry which is preliminary data.</text>
</comment>
<dbReference type="InterPro" id="IPR008844">
    <property type="entry name" value="Spore_GerAC-like"/>
</dbReference>
<dbReference type="OrthoDB" id="2569624at2"/>
<feature type="transmembrane region" description="Helical" evidence="1">
    <location>
        <begin position="353"/>
        <end position="375"/>
    </location>
</feature>
<evidence type="ECO:0000313" key="3">
    <source>
        <dbReference type="EMBL" id="RKQ88473.1"/>
    </source>
</evidence>
<evidence type="ECO:0000313" key="4">
    <source>
        <dbReference type="Proteomes" id="UP000267019"/>
    </source>
</evidence>
<dbReference type="Pfam" id="PF25198">
    <property type="entry name" value="Spore_GerAC_N"/>
    <property type="match status" value="1"/>
</dbReference>
<keyword evidence="4" id="KW-1185">Reference proteome</keyword>
<feature type="transmembrane region" description="Helical" evidence="1">
    <location>
        <begin position="105"/>
        <end position="127"/>
    </location>
</feature>
<keyword evidence="1" id="KW-0472">Membrane</keyword>
<sequence length="758" mass="82785">MQPRFALYVFLATYFMAGFGFVPHLLLASPAGDGLALAAGSLLGIVLALAYGTLWRKAPYTPLHDQLTAVFPSPAARPLAAAFGLTYLAWGSFAILFSADVAIRFLGAPAYLSLPVFLFAALALYGARLPFSKLLLAVEVLALLGILVLLVSLPPTLTQPHTRWDLAWRHLLRPGLPTYGQIAAAFAPFSGTLALAGFLHVLEPPKRLFPYALVFLFLALAYVFLYLLPLSLLGPELLSGAPYPWLSAASAVRLYLSPMEQDFLTLVLVTLTSSSLAATVFWAASVRLFEAALFGESAKRKGARGTTPELDAPAFMGMRRQRLFPWLFLAVTGLVLLPIFWNLLGTEGTYRAVAMFFDVLPAAELVALLVFGLFVRLPPQKRSPQGARRGFRGGKAALVALLLGGSAAFVAGCNYRDIEQHAFVIAVGVDGPGVTESTSVPKKHETEGLRFTFKVVIPSPEIKKGENRFLLLETEASGFAEAVETLRTRSSSYLDFSHLNVVVIGEDALSHRTLGELLDGFLRREEIKVTAFVAVGRPSARDVLEIKPPDERIPGSNLLSLLERTGEDNPDLYPAELFDVGRRLLEPDFDPVLPVVSVEKQGYRVDSLYVCDKARPRLELRGEEAVLLNALLRERIPLSVRVNGALLVSPPGRWRTELWLEDGTTLHLRLRVDAAVEENSDGLPKSELEARAAKTLAETAQTVLQKVGEEGLNPYGLPLSQTAPSSKVAKAPRRLRDVRVEVFVRIVDRGSLEVHTNR</sequence>
<feature type="transmembrane region" description="Helical" evidence="1">
    <location>
        <begin position="178"/>
        <end position="201"/>
    </location>
</feature>
<feature type="transmembrane region" description="Helical" evidence="1">
    <location>
        <begin position="263"/>
        <end position="284"/>
    </location>
</feature>
<dbReference type="Proteomes" id="UP000267019">
    <property type="component" value="Unassembled WGS sequence"/>
</dbReference>
<feature type="transmembrane region" description="Helical" evidence="1">
    <location>
        <begin position="75"/>
        <end position="99"/>
    </location>
</feature>
<feature type="transmembrane region" description="Helical" evidence="1">
    <location>
        <begin position="7"/>
        <end position="28"/>
    </location>
</feature>
<evidence type="ECO:0000256" key="1">
    <source>
        <dbReference type="SAM" id="Phobius"/>
    </source>
</evidence>
<evidence type="ECO:0000259" key="2">
    <source>
        <dbReference type="Pfam" id="PF25198"/>
    </source>
</evidence>
<dbReference type="EMBL" id="RBIJ01000001">
    <property type="protein sequence ID" value="RKQ88473.1"/>
    <property type="molecule type" value="Genomic_DNA"/>
</dbReference>
<accession>A0A660L973</accession>
<dbReference type="InterPro" id="IPR057336">
    <property type="entry name" value="GerAC_N"/>
</dbReference>
<dbReference type="PANTHER" id="PTHR35789:SF1">
    <property type="entry name" value="SPORE GERMINATION PROTEIN B3"/>
    <property type="match status" value="1"/>
</dbReference>
<feature type="transmembrane region" description="Helical" evidence="1">
    <location>
        <begin position="396"/>
        <end position="412"/>
    </location>
</feature>
<feature type="transmembrane region" description="Helical" evidence="1">
    <location>
        <begin position="323"/>
        <end position="341"/>
    </location>
</feature>
<keyword evidence="1" id="KW-1133">Transmembrane helix</keyword>
<reference evidence="3 4" key="1">
    <citation type="submission" date="2018-10" db="EMBL/GenBank/DDBJ databases">
        <title>Genomic Encyclopedia of Type Strains, Phase IV (KMG-IV): sequencing the most valuable type-strain genomes for metagenomic binning, comparative biology and taxonomic classification.</title>
        <authorList>
            <person name="Goeker M."/>
        </authorList>
    </citation>
    <scope>NUCLEOTIDE SEQUENCE [LARGE SCALE GENOMIC DNA]</scope>
    <source>
        <strain evidence="3 4">DSM 22653</strain>
    </source>
</reference>
<name>A0A660L973_9BACL</name>
<feature type="transmembrane region" description="Helical" evidence="1">
    <location>
        <begin position="34"/>
        <end position="54"/>
    </location>
</feature>
<proteinExistence type="predicted"/>
<feature type="transmembrane region" description="Helical" evidence="1">
    <location>
        <begin position="208"/>
        <end position="228"/>
    </location>
</feature>
<dbReference type="GO" id="GO:0009847">
    <property type="term" value="P:spore germination"/>
    <property type="evidence" value="ECO:0007669"/>
    <property type="project" value="InterPro"/>
</dbReference>
<gene>
    <name evidence="3" type="ORF">C7438_0106</name>
</gene>
<organism evidence="3 4">
    <name type="scientific">Brockia lithotrophica</name>
    <dbReference type="NCBI Taxonomy" id="933949"/>
    <lineage>
        <taxon>Bacteria</taxon>
        <taxon>Bacillati</taxon>
        <taxon>Bacillota</taxon>
        <taxon>Bacilli</taxon>
        <taxon>Bacillales</taxon>
        <taxon>Bacillales Family X. Incertae Sedis</taxon>
        <taxon>Brockia</taxon>
    </lineage>
</organism>
<dbReference type="AlphaFoldDB" id="A0A660L973"/>
<keyword evidence="1" id="KW-0812">Transmembrane</keyword>
<feature type="transmembrane region" description="Helical" evidence="1">
    <location>
        <begin position="134"/>
        <end position="158"/>
    </location>
</feature>
<dbReference type="GO" id="GO:0016020">
    <property type="term" value="C:membrane"/>
    <property type="evidence" value="ECO:0007669"/>
    <property type="project" value="InterPro"/>
</dbReference>
<protein>
    <submittedName>
        <fullName evidence="3">Amino acid transporter</fullName>
    </submittedName>
</protein>
<dbReference type="PANTHER" id="PTHR35789">
    <property type="entry name" value="SPORE GERMINATION PROTEIN B3"/>
    <property type="match status" value="1"/>
</dbReference>
<feature type="domain" description="Spore germination protein N-terminal" evidence="2">
    <location>
        <begin position="414"/>
        <end position="597"/>
    </location>
</feature>
<dbReference type="RefSeq" id="WP_121443410.1">
    <property type="nucleotide sequence ID" value="NZ_RBIJ01000001.1"/>
</dbReference>